<sequence>MAAAELLKLSHAYKATVETTDGGGAVKVLDRKKHNYVLTTLVSNLEKTFTISPRSRPLDGQLRLVHFGDVGGQRTMEVMKAAYRDGEHVGMRWKTSEGEKKQAEGEEEEQEVGYDEVDEVKVAVLEEDPRWRKVCIDGTIVEIEQGGWVKVAMTRQGEERLRVLVDRAVL</sequence>
<dbReference type="Gene3D" id="2.60.200.40">
    <property type="match status" value="1"/>
</dbReference>
<dbReference type="InterPro" id="IPR016064">
    <property type="entry name" value="NAD/diacylglycerol_kinase_sf"/>
</dbReference>
<dbReference type="EMBL" id="JAULSR010000001">
    <property type="protein sequence ID" value="KAK0637187.1"/>
    <property type="molecule type" value="Genomic_DNA"/>
</dbReference>
<dbReference type="Proteomes" id="UP001174934">
    <property type="component" value="Unassembled WGS sequence"/>
</dbReference>
<gene>
    <name evidence="1" type="ORF">B0T17DRAFT_520917</name>
</gene>
<reference evidence="1" key="1">
    <citation type="submission" date="2023-06" db="EMBL/GenBank/DDBJ databases">
        <title>Genome-scale phylogeny and comparative genomics of the fungal order Sordariales.</title>
        <authorList>
            <consortium name="Lawrence Berkeley National Laboratory"/>
            <person name="Hensen N."/>
            <person name="Bonometti L."/>
            <person name="Westerberg I."/>
            <person name="Brannstrom I.O."/>
            <person name="Guillou S."/>
            <person name="Cros-Aarteil S."/>
            <person name="Calhoun S."/>
            <person name="Haridas S."/>
            <person name="Kuo A."/>
            <person name="Mondo S."/>
            <person name="Pangilinan J."/>
            <person name="Riley R."/>
            <person name="LaButti K."/>
            <person name="Andreopoulos B."/>
            <person name="Lipzen A."/>
            <person name="Chen C."/>
            <person name="Yanf M."/>
            <person name="Daum C."/>
            <person name="Ng V."/>
            <person name="Clum A."/>
            <person name="Steindorff A."/>
            <person name="Ohm R."/>
            <person name="Martin F."/>
            <person name="Silar P."/>
            <person name="Natvig D."/>
            <person name="Lalanne C."/>
            <person name="Gautier V."/>
            <person name="Ament-velasquez S.L."/>
            <person name="Kruys A."/>
            <person name="Hutchinson M.I."/>
            <person name="Powell A.J."/>
            <person name="Barry K."/>
            <person name="Miller A.N."/>
            <person name="Grigoriev I.V."/>
            <person name="Debuchy R."/>
            <person name="Gladieux P."/>
            <person name="Thoren M.H."/>
            <person name="Johannesson H."/>
        </authorList>
    </citation>
    <scope>NUCLEOTIDE SEQUENCE</scope>
    <source>
        <strain evidence="1">SMH3391-2</strain>
    </source>
</reference>
<protein>
    <submittedName>
        <fullName evidence="1">Uncharacterized protein</fullName>
    </submittedName>
</protein>
<organism evidence="1 2">
    <name type="scientific">Bombardia bombarda</name>
    <dbReference type="NCBI Taxonomy" id="252184"/>
    <lineage>
        <taxon>Eukaryota</taxon>
        <taxon>Fungi</taxon>
        <taxon>Dikarya</taxon>
        <taxon>Ascomycota</taxon>
        <taxon>Pezizomycotina</taxon>
        <taxon>Sordariomycetes</taxon>
        <taxon>Sordariomycetidae</taxon>
        <taxon>Sordariales</taxon>
        <taxon>Lasiosphaeriaceae</taxon>
        <taxon>Bombardia</taxon>
    </lineage>
</organism>
<evidence type="ECO:0000313" key="2">
    <source>
        <dbReference type="Proteomes" id="UP001174934"/>
    </source>
</evidence>
<keyword evidence="2" id="KW-1185">Reference proteome</keyword>
<accession>A0AA39XNB4</accession>
<dbReference type="SUPFAM" id="SSF111331">
    <property type="entry name" value="NAD kinase/diacylglycerol kinase-like"/>
    <property type="match status" value="1"/>
</dbReference>
<comment type="caution">
    <text evidence="1">The sequence shown here is derived from an EMBL/GenBank/DDBJ whole genome shotgun (WGS) entry which is preliminary data.</text>
</comment>
<name>A0AA39XNB4_9PEZI</name>
<proteinExistence type="predicted"/>
<dbReference type="AlphaFoldDB" id="A0AA39XNB4"/>
<evidence type="ECO:0000313" key="1">
    <source>
        <dbReference type="EMBL" id="KAK0637187.1"/>
    </source>
</evidence>